<dbReference type="PANTHER" id="PTHR47507:SF6">
    <property type="entry name" value="BARRIER-TO-AUTOINTEGRATION FACTOR"/>
    <property type="match status" value="1"/>
</dbReference>
<gene>
    <name evidence="4" type="ORF">MAR_000632</name>
</gene>
<evidence type="ECO:0000256" key="1">
    <source>
        <dbReference type="ARBA" id="ARBA00004123"/>
    </source>
</evidence>
<dbReference type="InterPro" id="IPR004122">
    <property type="entry name" value="BAF_prot"/>
</dbReference>
<keyword evidence="2" id="KW-0539">Nucleus</keyword>
<accession>A0ABY7FBP9</accession>
<dbReference type="Gene3D" id="1.10.150.40">
    <property type="entry name" value="Barrier-to-autointegration factor, BAF"/>
    <property type="match status" value="1"/>
</dbReference>
<dbReference type="Pfam" id="PF02961">
    <property type="entry name" value="SAM_BAF"/>
    <property type="match status" value="1"/>
</dbReference>
<evidence type="ECO:0000313" key="5">
    <source>
        <dbReference type="Proteomes" id="UP001164746"/>
    </source>
</evidence>
<evidence type="ECO:0000313" key="4">
    <source>
        <dbReference type="EMBL" id="WAR18794.1"/>
    </source>
</evidence>
<dbReference type="PANTHER" id="PTHR47507">
    <property type="entry name" value="BARRIER TO AUTOINTEGRATION FACTOR 2"/>
    <property type="match status" value="1"/>
</dbReference>
<feature type="region of interest" description="Disordered" evidence="3">
    <location>
        <begin position="649"/>
        <end position="689"/>
    </location>
</feature>
<organism evidence="4 5">
    <name type="scientific">Mya arenaria</name>
    <name type="common">Soft-shell clam</name>
    <dbReference type="NCBI Taxonomy" id="6604"/>
    <lineage>
        <taxon>Eukaryota</taxon>
        <taxon>Metazoa</taxon>
        <taxon>Spiralia</taxon>
        <taxon>Lophotrochozoa</taxon>
        <taxon>Mollusca</taxon>
        <taxon>Bivalvia</taxon>
        <taxon>Autobranchia</taxon>
        <taxon>Heteroconchia</taxon>
        <taxon>Euheterodonta</taxon>
        <taxon>Imparidentia</taxon>
        <taxon>Neoheterodontei</taxon>
        <taxon>Myida</taxon>
        <taxon>Myoidea</taxon>
        <taxon>Myidae</taxon>
        <taxon>Mya</taxon>
    </lineage>
</organism>
<name>A0ABY7FBP9_MYAAR</name>
<dbReference type="SUPFAM" id="SSF47798">
    <property type="entry name" value="Barrier-to-autointegration factor, BAF"/>
    <property type="match status" value="1"/>
</dbReference>
<dbReference type="InterPro" id="IPR051387">
    <property type="entry name" value="BAF"/>
</dbReference>
<keyword evidence="5" id="KW-1185">Reference proteome</keyword>
<evidence type="ECO:0000256" key="3">
    <source>
        <dbReference type="SAM" id="MobiDB-lite"/>
    </source>
</evidence>
<protein>
    <submittedName>
        <fullName evidence="4">BAF-like protein</fullName>
    </submittedName>
</protein>
<dbReference type="SMART" id="SM01023">
    <property type="entry name" value="BAF"/>
    <property type="match status" value="1"/>
</dbReference>
<feature type="compositionally biased region" description="Polar residues" evidence="3">
    <location>
        <begin position="657"/>
        <end position="671"/>
    </location>
</feature>
<proteinExistence type="predicted"/>
<evidence type="ECO:0000256" key="2">
    <source>
        <dbReference type="ARBA" id="ARBA00023242"/>
    </source>
</evidence>
<sequence length="778" mass="85501">MKKMSSTSQKHKNFVMEPMGDKAVTELAGMGPVLGGKLEEAGFDKAYVVLGQYLVLRKDEELFKEWLKDITGANKKQQNDCYTCLKEWSEYLACTDHAEFRLQKKEDNSIEQICTEWCDSPIQTRTDFYRDWQQNDSYHKCLVAEDTLDSVGVWRPDARLNHSTTTQRDDSLAMKSYYEPHSMSYELQQFIMTQNPYLESRSVSEPSPVSATLLGLELLWLPGDKAPIRVSDSGLAAILADGVWTAAGNVDWVLADSGLVSISMSCEPVTSGVIEGSSLGSLRPESTELVSELFLPSFSGCSRSGTEPKVESLAPHLERGRRFAPCGVSSNSSSSNVRLCRDFEWLLFRLLPYDDRLNAGALSSFTSRGAENRDVFFLTSPDILLEAVGPDVLPPALSVGVTRPPALSSGSVRGRGWEGAPREDVGVVDTPSLLPRLLTLQELAVTTKGVQPVTVKGSVLRDSDGGLWLRFQLHLHPAPLPGCRGPFGTSPCRPQSRRHRHLQLSITDWMSISSTHSPPRSNIVTLYNKHCSISGLTKPPTTSPSSTAGRPPDIFSSNFSGLSKALTPGAKSVRVGRGARVGAEVSSPSSRDPLRTNVDWARRGLVLVPPRRSTSSMFIDFARIPANDRVNTRRLFQSTARGPMLQQVKQENAAAGSDQQATANPNHSSISPKKFAPDTSSNIPPATDNKYVGTYTPPVLTYPQMRPCPPLGTILCVVQDVGGLQIPIHQAEHQRHGERHKRRRLAALDQEREDARPEHIGTNISSIDIYMRSGRQGS</sequence>
<reference evidence="4" key="1">
    <citation type="submission" date="2022-11" db="EMBL/GenBank/DDBJ databases">
        <title>Centuries of genome instability and evolution in soft-shell clam transmissible cancer (bioRxiv).</title>
        <authorList>
            <person name="Hart S.F.M."/>
            <person name="Yonemitsu M.A."/>
            <person name="Giersch R.M."/>
            <person name="Beal B.F."/>
            <person name="Arriagada G."/>
            <person name="Davis B.W."/>
            <person name="Ostrander E.A."/>
            <person name="Goff S.P."/>
            <person name="Metzger M.J."/>
        </authorList>
    </citation>
    <scope>NUCLEOTIDE SEQUENCE</scope>
    <source>
        <strain evidence="4">MELC-2E11</strain>
        <tissue evidence="4">Siphon/mantle</tissue>
    </source>
</reference>
<comment type="subcellular location">
    <subcellularLocation>
        <location evidence="1">Nucleus</location>
    </subcellularLocation>
</comment>
<dbReference type="EMBL" id="CP111022">
    <property type="protein sequence ID" value="WAR18794.1"/>
    <property type="molecule type" value="Genomic_DNA"/>
</dbReference>
<dbReference type="InterPro" id="IPR036617">
    <property type="entry name" value="BAF_sf"/>
</dbReference>
<dbReference type="Proteomes" id="UP001164746">
    <property type="component" value="Chromosome 11"/>
</dbReference>